<dbReference type="Pfam" id="PF05973">
    <property type="entry name" value="Gp49"/>
    <property type="match status" value="1"/>
</dbReference>
<sequence>MEWPVRIAEEFEPELLDLPLEVRRSILAHSRLLREFGPRLGRPHVDTLNGSRHANMKEMRFSAAGGQWRVAFAFDPERSAMLLVAGDKSGGSGRRFYRALVRKADERFDRHLARLAD</sequence>
<gene>
    <name evidence="1" type="ORF">F4Y60_07630</name>
</gene>
<reference evidence="1" key="1">
    <citation type="submission" date="2019-09" db="EMBL/GenBank/DDBJ databases">
        <title>Characterisation of the sponge microbiome using genome-centric metagenomics.</title>
        <authorList>
            <person name="Engelberts J.P."/>
            <person name="Robbins S.J."/>
            <person name="De Goeij J.M."/>
            <person name="Aranda M."/>
            <person name="Bell S.C."/>
            <person name="Webster N.S."/>
        </authorList>
    </citation>
    <scope>NUCLEOTIDE SEQUENCE</scope>
    <source>
        <strain evidence="1">SB0664_bin_43</strain>
    </source>
</reference>
<protein>
    <submittedName>
        <fullName evidence="1">Addiction module toxin RelE</fullName>
    </submittedName>
</protein>
<comment type="caution">
    <text evidence="1">The sequence shown here is derived from an EMBL/GenBank/DDBJ whole genome shotgun (WGS) entry which is preliminary data.</text>
</comment>
<dbReference type="AlphaFoldDB" id="A0A6B0XZQ3"/>
<proteinExistence type="predicted"/>
<accession>A0A6B0XZQ3</accession>
<organism evidence="1">
    <name type="scientific">Boseongicola sp. SB0664_bin_43</name>
    <dbReference type="NCBI Taxonomy" id="2604844"/>
    <lineage>
        <taxon>Bacteria</taxon>
        <taxon>Pseudomonadati</taxon>
        <taxon>Pseudomonadota</taxon>
        <taxon>Alphaproteobacteria</taxon>
        <taxon>Rhodobacterales</taxon>
        <taxon>Paracoccaceae</taxon>
        <taxon>Boseongicola</taxon>
    </lineage>
</organism>
<dbReference type="EMBL" id="VXRY01000303">
    <property type="protein sequence ID" value="MXY33948.1"/>
    <property type="molecule type" value="Genomic_DNA"/>
</dbReference>
<evidence type="ECO:0000313" key="1">
    <source>
        <dbReference type="EMBL" id="MXY33948.1"/>
    </source>
</evidence>
<dbReference type="InterPro" id="IPR009241">
    <property type="entry name" value="HigB-like"/>
</dbReference>
<name>A0A6B0XZQ3_9RHOB</name>